<evidence type="ECO:0000313" key="1">
    <source>
        <dbReference type="EMBL" id="KAG5603416.1"/>
    </source>
</evidence>
<dbReference type="AlphaFoldDB" id="A0A9J5YUG9"/>
<name>A0A9J5YUG9_SOLCO</name>
<keyword evidence="2" id="KW-1185">Reference proteome</keyword>
<dbReference type="Proteomes" id="UP000824120">
    <property type="component" value="Chromosome 6"/>
</dbReference>
<reference evidence="1 2" key="1">
    <citation type="submission" date="2020-09" db="EMBL/GenBank/DDBJ databases">
        <title>De no assembly of potato wild relative species, Solanum commersonii.</title>
        <authorList>
            <person name="Cho K."/>
        </authorList>
    </citation>
    <scope>NUCLEOTIDE SEQUENCE [LARGE SCALE GENOMIC DNA]</scope>
    <source>
        <strain evidence="1">LZ3.2</strain>
        <tissue evidence="1">Leaf</tissue>
    </source>
</reference>
<protein>
    <submittedName>
        <fullName evidence="1">Uncharacterized protein</fullName>
    </submittedName>
</protein>
<comment type="caution">
    <text evidence="1">The sequence shown here is derived from an EMBL/GenBank/DDBJ whole genome shotgun (WGS) entry which is preliminary data.</text>
</comment>
<gene>
    <name evidence="1" type="ORF">H5410_034786</name>
</gene>
<sequence>MTLRWGKYEVIQGGIYHCDNSLSLSRLGILTRSSLRRSTLSLFGLNSWIGSLVGKPLIIDKNRKSKIGLNFARLLVEKMFVERRRHQKLRHRLNRLLRVSKLLPMRRLKQTGHMRM</sequence>
<accession>A0A9J5YUG9</accession>
<organism evidence="1 2">
    <name type="scientific">Solanum commersonii</name>
    <name type="common">Commerson's wild potato</name>
    <name type="synonym">Commerson's nightshade</name>
    <dbReference type="NCBI Taxonomy" id="4109"/>
    <lineage>
        <taxon>Eukaryota</taxon>
        <taxon>Viridiplantae</taxon>
        <taxon>Streptophyta</taxon>
        <taxon>Embryophyta</taxon>
        <taxon>Tracheophyta</taxon>
        <taxon>Spermatophyta</taxon>
        <taxon>Magnoliopsida</taxon>
        <taxon>eudicotyledons</taxon>
        <taxon>Gunneridae</taxon>
        <taxon>Pentapetalae</taxon>
        <taxon>asterids</taxon>
        <taxon>lamiids</taxon>
        <taxon>Solanales</taxon>
        <taxon>Solanaceae</taxon>
        <taxon>Solanoideae</taxon>
        <taxon>Solaneae</taxon>
        <taxon>Solanum</taxon>
    </lineage>
</organism>
<proteinExistence type="predicted"/>
<dbReference type="EMBL" id="JACXVP010000006">
    <property type="protein sequence ID" value="KAG5603416.1"/>
    <property type="molecule type" value="Genomic_DNA"/>
</dbReference>
<evidence type="ECO:0000313" key="2">
    <source>
        <dbReference type="Proteomes" id="UP000824120"/>
    </source>
</evidence>
<dbReference type="OrthoDB" id="1738329at2759"/>